<comment type="similarity">
    <text evidence="1">Belongs to the KXD1 family.</text>
</comment>
<keyword evidence="5" id="KW-1185">Reference proteome</keyword>
<accession>A0A3R5Q2I1</accession>
<evidence type="ECO:0000256" key="2">
    <source>
        <dbReference type="SAM" id="MobiDB-lite"/>
    </source>
</evidence>
<dbReference type="InterPro" id="IPR019371">
    <property type="entry name" value="KxDL_dom"/>
</dbReference>
<dbReference type="GO" id="GO:0032418">
    <property type="term" value="P:lysosome localization"/>
    <property type="evidence" value="ECO:0007669"/>
    <property type="project" value="TreeGrafter"/>
</dbReference>
<dbReference type="EMBL" id="KV601055">
    <property type="protein sequence ID" value="OPL20757.1"/>
    <property type="molecule type" value="Genomic_DNA"/>
</dbReference>
<name>A0A3R5Q2I1_MYTGA</name>
<feature type="region of interest" description="Disordered" evidence="2">
    <location>
        <begin position="69"/>
        <end position="99"/>
    </location>
</feature>
<feature type="compositionally biased region" description="Basic and acidic residues" evidence="2">
    <location>
        <begin position="88"/>
        <end position="97"/>
    </location>
</feature>
<feature type="domain" description="KxDL" evidence="3">
    <location>
        <begin position="1"/>
        <end position="56"/>
    </location>
</feature>
<dbReference type="GO" id="GO:0099078">
    <property type="term" value="C:BORC complex"/>
    <property type="evidence" value="ECO:0007669"/>
    <property type="project" value="TreeGrafter"/>
</dbReference>
<dbReference type="AlphaFoldDB" id="A0A3R5Q2I1"/>
<evidence type="ECO:0000256" key="1">
    <source>
        <dbReference type="ARBA" id="ARBA00005913"/>
    </source>
</evidence>
<dbReference type="InterPro" id="IPR039843">
    <property type="entry name" value="KXD1-like"/>
</dbReference>
<dbReference type="PANTHER" id="PTHR13511:SF0">
    <property type="entry name" value="KXDL MOTIF-CONTAINING PROTEIN 1"/>
    <property type="match status" value="1"/>
</dbReference>
<evidence type="ECO:0000313" key="5">
    <source>
        <dbReference type="Proteomes" id="UP000266721"/>
    </source>
</evidence>
<reference evidence="4 5" key="1">
    <citation type="journal article" date="2016" name="PLoS ONE">
        <title>A First Insight into the Genome of the Filter-Feeder Mussel Mytilus galloprovincialis.</title>
        <authorList>
            <person name="Murgarella M."/>
            <person name="Puiu D."/>
            <person name="Novoa B."/>
            <person name="Figueras A."/>
            <person name="Posada D."/>
            <person name="Canchaya C."/>
        </authorList>
    </citation>
    <scope>NUCLEOTIDE SEQUENCE [LARGE SCALE GENOMIC DNA]</scope>
    <source>
        <tissue evidence="4">Muscle</tissue>
    </source>
</reference>
<evidence type="ECO:0000313" key="4">
    <source>
        <dbReference type="EMBL" id="OPL20757.1"/>
    </source>
</evidence>
<feature type="non-terminal residue" evidence="4">
    <location>
        <position position="1"/>
    </location>
</feature>
<sequence>MLINFNLLSLSRFEATSQEFKKHTQVLYEMKKDLDSVFRRIRQLKQRLGSMYPEAFSVCSDVYNMLSEDEEDGENKSAKKDKKKHDNKHSSDHDSPVRADVTADGMNSMLENHGKKRIEQNGSINCDKTDSGPKTGIIHNISINTDQIEQLHICNSEINSTNIEVNSGSNEKSSIQKQTEENG</sequence>
<protein>
    <submittedName>
        <fullName evidence="4">Kxdl x1 motif-containing protein 1 isoform</fullName>
    </submittedName>
</protein>
<dbReference type="PANTHER" id="PTHR13511">
    <property type="entry name" value="KXDL MOTIF-CONTAINING PROTEIN 1"/>
    <property type="match status" value="1"/>
</dbReference>
<feature type="region of interest" description="Disordered" evidence="2">
    <location>
        <begin position="164"/>
        <end position="183"/>
    </location>
</feature>
<feature type="compositionally biased region" description="Polar residues" evidence="2">
    <location>
        <begin position="164"/>
        <end position="177"/>
    </location>
</feature>
<proteinExistence type="inferred from homology"/>
<gene>
    <name evidence="4" type="ORF">AM593_07400</name>
</gene>
<dbReference type="Pfam" id="PF10241">
    <property type="entry name" value="KxDL"/>
    <property type="match status" value="1"/>
</dbReference>
<evidence type="ECO:0000259" key="3">
    <source>
        <dbReference type="Pfam" id="PF10241"/>
    </source>
</evidence>
<organism evidence="4 5">
    <name type="scientific">Mytilus galloprovincialis</name>
    <name type="common">Mediterranean mussel</name>
    <dbReference type="NCBI Taxonomy" id="29158"/>
    <lineage>
        <taxon>Eukaryota</taxon>
        <taxon>Metazoa</taxon>
        <taxon>Spiralia</taxon>
        <taxon>Lophotrochozoa</taxon>
        <taxon>Mollusca</taxon>
        <taxon>Bivalvia</taxon>
        <taxon>Autobranchia</taxon>
        <taxon>Pteriomorphia</taxon>
        <taxon>Mytilida</taxon>
        <taxon>Mytiloidea</taxon>
        <taxon>Mytilidae</taxon>
        <taxon>Mytilinae</taxon>
        <taxon>Mytilus</taxon>
    </lineage>
</organism>
<dbReference type="Proteomes" id="UP000266721">
    <property type="component" value="Unassembled WGS sequence"/>
</dbReference>